<dbReference type="AlphaFoldDB" id="A0A835Z6G9"/>
<comment type="subcellular location">
    <subcellularLocation>
        <location evidence="1">Mitochondrion membrane</location>
        <topology evidence="1">Multi-pass membrane protein</topology>
    </subcellularLocation>
</comment>
<feature type="repeat" description="Solcar" evidence="9">
    <location>
        <begin position="1"/>
        <end position="80"/>
    </location>
</feature>
<sequence>MGCIRSWDDVRSRWHHRWTGQLPMPYANALHTYSGALQCCRQTVSKEGFGALFKGCIPPLASAPFINAIAFTAYARANEWLLSRHDGKGMAGRRAEGSGLSFWETFAAGSCAGACQTVVLLPSDNIKTKLQVQVGSLHSSQLRYKGPLDCARQLVRTQGPRALLAGGTATVCRELPALGTYFSVYEHSRARLRRRGAGEGFASFAAGGLAGCSSWLAIAPMDTIKSRQQLRAFPVNAAIFPTYEYTARLLQMCTALPATLSGDNLTGSAARKQPATA</sequence>
<proteinExistence type="inferred from homology"/>
<reference evidence="11" key="1">
    <citation type="submission" date="2021-02" db="EMBL/GenBank/DDBJ databases">
        <title>First Annotated Genome of the Yellow-green Alga Tribonema minus.</title>
        <authorList>
            <person name="Mahan K.M."/>
        </authorList>
    </citation>
    <scope>NUCLEOTIDE SEQUENCE</scope>
    <source>
        <strain evidence="11">UTEX B ZZ1240</strain>
    </source>
</reference>
<accession>A0A835Z6G9</accession>
<dbReference type="Pfam" id="PF00153">
    <property type="entry name" value="Mito_carr"/>
    <property type="match status" value="3"/>
</dbReference>
<organism evidence="11 12">
    <name type="scientific">Tribonema minus</name>
    <dbReference type="NCBI Taxonomy" id="303371"/>
    <lineage>
        <taxon>Eukaryota</taxon>
        <taxon>Sar</taxon>
        <taxon>Stramenopiles</taxon>
        <taxon>Ochrophyta</taxon>
        <taxon>PX clade</taxon>
        <taxon>Xanthophyceae</taxon>
        <taxon>Tribonematales</taxon>
        <taxon>Tribonemataceae</taxon>
        <taxon>Tribonema</taxon>
    </lineage>
</organism>
<dbReference type="InterPro" id="IPR023395">
    <property type="entry name" value="MCP_dom_sf"/>
</dbReference>
<evidence type="ECO:0000256" key="7">
    <source>
        <dbReference type="ARBA" id="ARBA00023128"/>
    </source>
</evidence>
<keyword evidence="12" id="KW-1185">Reference proteome</keyword>
<dbReference type="GO" id="GO:0022857">
    <property type="term" value="F:transmembrane transporter activity"/>
    <property type="evidence" value="ECO:0007669"/>
    <property type="project" value="TreeGrafter"/>
</dbReference>
<keyword evidence="6" id="KW-1133">Transmembrane helix</keyword>
<keyword evidence="4 9" id="KW-0812">Transmembrane</keyword>
<comment type="similarity">
    <text evidence="2 10">Belongs to the mitochondrial carrier (TC 2.A.29) family.</text>
</comment>
<evidence type="ECO:0000256" key="1">
    <source>
        <dbReference type="ARBA" id="ARBA00004225"/>
    </source>
</evidence>
<dbReference type="PROSITE" id="PS50920">
    <property type="entry name" value="SOLCAR"/>
    <property type="match status" value="2"/>
</dbReference>
<keyword evidence="8 9" id="KW-0472">Membrane</keyword>
<dbReference type="EMBL" id="JAFCMP010000079">
    <property type="protein sequence ID" value="KAG5187905.1"/>
    <property type="molecule type" value="Genomic_DNA"/>
</dbReference>
<dbReference type="SUPFAM" id="SSF103506">
    <property type="entry name" value="Mitochondrial carrier"/>
    <property type="match status" value="1"/>
</dbReference>
<evidence type="ECO:0000256" key="9">
    <source>
        <dbReference type="PROSITE-ProRule" id="PRU00282"/>
    </source>
</evidence>
<comment type="caution">
    <text evidence="11">The sequence shown here is derived from an EMBL/GenBank/DDBJ whole genome shotgun (WGS) entry which is preliminary data.</text>
</comment>
<dbReference type="InterPro" id="IPR050567">
    <property type="entry name" value="Mitochondrial_Carrier"/>
</dbReference>
<dbReference type="InterPro" id="IPR018108">
    <property type="entry name" value="MCP_transmembrane"/>
</dbReference>
<evidence type="ECO:0000256" key="8">
    <source>
        <dbReference type="ARBA" id="ARBA00023136"/>
    </source>
</evidence>
<keyword evidence="3 10" id="KW-0813">Transport</keyword>
<evidence type="ECO:0000256" key="2">
    <source>
        <dbReference type="ARBA" id="ARBA00006375"/>
    </source>
</evidence>
<keyword evidence="5" id="KW-0677">Repeat</keyword>
<evidence type="ECO:0000256" key="5">
    <source>
        <dbReference type="ARBA" id="ARBA00022737"/>
    </source>
</evidence>
<evidence type="ECO:0000256" key="4">
    <source>
        <dbReference type="ARBA" id="ARBA00022692"/>
    </source>
</evidence>
<evidence type="ECO:0000313" key="11">
    <source>
        <dbReference type="EMBL" id="KAG5187905.1"/>
    </source>
</evidence>
<dbReference type="PANTHER" id="PTHR45624">
    <property type="entry name" value="MITOCHONDRIAL BASIC AMINO ACIDS TRANSPORTER-RELATED"/>
    <property type="match status" value="1"/>
</dbReference>
<dbReference type="Proteomes" id="UP000664859">
    <property type="component" value="Unassembled WGS sequence"/>
</dbReference>
<feature type="repeat" description="Solcar" evidence="9">
    <location>
        <begin position="100"/>
        <end position="191"/>
    </location>
</feature>
<evidence type="ECO:0000256" key="6">
    <source>
        <dbReference type="ARBA" id="ARBA00022989"/>
    </source>
</evidence>
<dbReference type="GO" id="GO:0031966">
    <property type="term" value="C:mitochondrial membrane"/>
    <property type="evidence" value="ECO:0007669"/>
    <property type="project" value="UniProtKB-SubCell"/>
</dbReference>
<gene>
    <name evidence="11" type="ORF">JKP88DRAFT_262306</name>
</gene>
<dbReference type="OrthoDB" id="193856at2759"/>
<dbReference type="PANTHER" id="PTHR45624:SF10">
    <property type="entry name" value="SLC (SOLUTE CARRIER) HOMOLOG"/>
    <property type="match status" value="1"/>
</dbReference>
<protein>
    <submittedName>
        <fullName evidence="11">Mitochondrial carrier domain-containing protein</fullName>
    </submittedName>
</protein>
<evidence type="ECO:0000313" key="12">
    <source>
        <dbReference type="Proteomes" id="UP000664859"/>
    </source>
</evidence>
<evidence type="ECO:0000256" key="10">
    <source>
        <dbReference type="RuleBase" id="RU000488"/>
    </source>
</evidence>
<keyword evidence="7" id="KW-0496">Mitochondrion</keyword>
<dbReference type="Gene3D" id="1.50.40.10">
    <property type="entry name" value="Mitochondrial carrier domain"/>
    <property type="match status" value="1"/>
</dbReference>
<name>A0A835Z6G9_9STRA</name>
<evidence type="ECO:0000256" key="3">
    <source>
        <dbReference type="ARBA" id="ARBA00022448"/>
    </source>
</evidence>